<organism evidence="1 2">
    <name type="scientific">Acidicapsa dinghuensis</name>
    <dbReference type="NCBI Taxonomy" id="2218256"/>
    <lineage>
        <taxon>Bacteria</taxon>
        <taxon>Pseudomonadati</taxon>
        <taxon>Acidobacteriota</taxon>
        <taxon>Terriglobia</taxon>
        <taxon>Terriglobales</taxon>
        <taxon>Acidobacteriaceae</taxon>
        <taxon>Acidicapsa</taxon>
    </lineage>
</organism>
<evidence type="ECO:0000313" key="2">
    <source>
        <dbReference type="Proteomes" id="UP001596091"/>
    </source>
</evidence>
<dbReference type="EMBL" id="JBHSPH010000002">
    <property type="protein sequence ID" value="MFC5862091.1"/>
    <property type="molecule type" value="Genomic_DNA"/>
</dbReference>
<dbReference type="RefSeq" id="WP_263338182.1">
    <property type="nucleotide sequence ID" value="NZ_JAGSYH010000004.1"/>
</dbReference>
<reference evidence="2" key="1">
    <citation type="journal article" date="2019" name="Int. J. Syst. Evol. Microbiol.">
        <title>The Global Catalogue of Microorganisms (GCM) 10K type strain sequencing project: providing services to taxonomists for standard genome sequencing and annotation.</title>
        <authorList>
            <consortium name="The Broad Institute Genomics Platform"/>
            <consortium name="The Broad Institute Genome Sequencing Center for Infectious Disease"/>
            <person name="Wu L."/>
            <person name="Ma J."/>
        </authorList>
    </citation>
    <scope>NUCLEOTIDE SEQUENCE [LARGE SCALE GENOMIC DNA]</scope>
    <source>
        <strain evidence="2">JCM 4087</strain>
    </source>
</reference>
<proteinExistence type="predicted"/>
<dbReference type="Proteomes" id="UP001596091">
    <property type="component" value="Unassembled WGS sequence"/>
</dbReference>
<evidence type="ECO:0000313" key="1">
    <source>
        <dbReference type="EMBL" id="MFC5862091.1"/>
    </source>
</evidence>
<keyword evidence="2" id="KW-1185">Reference proteome</keyword>
<sequence>MITERAMLAAVHVSIWTAVKHDKKVSNEVARSHGASTSAGRYNKQLLMGAEKLEEIRTLAGQIRQHFYKVSLPWSDEGFRLLPAHLYFDLTKAMREFDASFQAAVDAFLLVYPSYIEQVRPSLNGLFQAEDYPSADKLRKKFGVKLEFLPIPSGNDFRVDLSAEEQARVARDIDRGVREALTRGNDDLWKRLREVVSHMVDRLNDPESRFHSSLVTNVIDLVEILPRLNVADDADLNRFATQVRDSLCNHSARDLKKNEDLRVATASEAAGIVAAIDTVLSERRTAEVPAMPEAPSADHIFAHMSAYMEAQSAA</sequence>
<comment type="caution">
    <text evidence="1">The sequence shown here is derived from an EMBL/GenBank/DDBJ whole genome shotgun (WGS) entry which is preliminary data.</text>
</comment>
<name>A0ABW1ECQ5_9BACT</name>
<protein>
    <recommendedName>
        <fullName evidence="3">DUF3150 domain-containing protein</fullName>
    </recommendedName>
</protein>
<gene>
    <name evidence="1" type="ORF">ACFPT7_07285</name>
</gene>
<accession>A0ABW1ECQ5</accession>
<evidence type="ECO:0008006" key="3">
    <source>
        <dbReference type="Google" id="ProtNLM"/>
    </source>
</evidence>